<dbReference type="EMBL" id="NIVS01000011">
    <property type="protein sequence ID" value="OWQ55631.1"/>
    <property type="molecule type" value="Genomic_DNA"/>
</dbReference>
<comment type="caution">
    <text evidence="1">The sequence shown here is derived from an EMBL/GenBank/DDBJ whole genome shotgun (WGS) entry which is preliminary data.</text>
</comment>
<protein>
    <submittedName>
        <fullName evidence="1">Uncharacterized protein</fullName>
    </submittedName>
</protein>
<dbReference type="AlphaFoldDB" id="A0A246HPU1"/>
<organism evidence="1 2">
    <name type="scientific">Stenotrophomonas maltophilia</name>
    <name type="common">Pseudomonas maltophilia</name>
    <name type="synonym">Xanthomonas maltophilia</name>
    <dbReference type="NCBI Taxonomy" id="40324"/>
    <lineage>
        <taxon>Bacteria</taxon>
        <taxon>Pseudomonadati</taxon>
        <taxon>Pseudomonadota</taxon>
        <taxon>Gammaproteobacteria</taxon>
        <taxon>Lysobacterales</taxon>
        <taxon>Lysobacteraceae</taxon>
        <taxon>Stenotrophomonas</taxon>
        <taxon>Stenotrophomonas maltophilia group</taxon>
    </lineage>
</organism>
<evidence type="ECO:0000313" key="1">
    <source>
        <dbReference type="EMBL" id="OWQ55631.1"/>
    </source>
</evidence>
<evidence type="ECO:0000313" key="2">
    <source>
        <dbReference type="Proteomes" id="UP000198157"/>
    </source>
</evidence>
<gene>
    <name evidence="1" type="ORF">CEE60_04905</name>
</gene>
<name>A0A246HPU1_STEMA</name>
<accession>A0A246HPU1</accession>
<dbReference type="Proteomes" id="UP000198157">
    <property type="component" value="Unassembled WGS sequence"/>
</dbReference>
<dbReference type="OrthoDB" id="5244086at2"/>
<sequence length="88" mass="9593">MAVTLDNYFVPGWRDATYTCAACEWQGSARQMPMELHEDEAQFDCPQCENPILLVVHPSLAQVQAAAAGGHPEAIEQLDILAAAPRPD</sequence>
<reference evidence="1 2" key="1">
    <citation type="submission" date="2017-06" db="EMBL/GenBank/DDBJ databases">
        <authorList>
            <person name="Kim H.J."/>
            <person name="Triplett B.A."/>
        </authorList>
    </citation>
    <scope>NUCLEOTIDE SEQUENCE [LARGE SCALE GENOMIC DNA]</scope>
    <source>
        <strain evidence="1 2">13146</strain>
    </source>
</reference>
<proteinExistence type="predicted"/>